<feature type="non-terminal residue" evidence="1">
    <location>
        <position position="1"/>
    </location>
</feature>
<reference evidence="1" key="1">
    <citation type="submission" date="2017-08" db="EMBL/GenBank/DDBJ databases">
        <authorList>
            <person name="Polle J.E."/>
            <person name="Barry K."/>
            <person name="Cushman J."/>
            <person name="Schmutz J."/>
            <person name="Tran D."/>
            <person name="Hathwaick L.T."/>
            <person name="Yim W.C."/>
            <person name="Jenkins J."/>
            <person name="Mckie-Krisberg Z.M."/>
            <person name="Prochnik S."/>
            <person name="Lindquist E."/>
            <person name="Dockter R.B."/>
            <person name="Adam C."/>
            <person name="Molina H."/>
            <person name="Bunkerborg J."/>
            <person name="Jin E."/>
            <person name="Buchheim M."/>
            <person name="Magnuson J."/>
        </authorList>
    </citation>
    <scope>NUCLEOTIDE SEQUENCE</scope>
    <source>
        <strain evidence="1">CCAP 19/18</strain>
    </source>
</reference>
<dbReference type="Proteomes" id="UP000815325">
    <property type="component" value="Unassembled WGS sequence"/>
</dbReference>
<proteinExistence type="predicted"/>
<keyword evidence="2" id="KW-1185">Reference proteome</keyword>
<evidence type="ECO:0000313" key="2">
    <source>
        <dbReference type="Proteomes" id="UP000815325"/>
    </source>
</evidence>
<protein>
    <recommendedName>
        <fullName evidence="3">Encoded protein</fullName>
    </recommendedName>
</protein>
<gene>
    <name evidence="1" type="ORF">DUNSADRAFT_7738</name>
</gene>
<sequence>GGTTDTSSISDLRQSDIVSKTLMSILDGQCRAPGSRGLALGMGRCLYHLPTLSSTMTSLAVFRPRLHLHKECISVSLDAADLIAHGKARARAVEARCV</sequence>
<dbReference type="EMBL" id="MU072254">
    <property type="protein sequence ID" value="KAF5825667.1"/>
    <property type="molecule type" value="Genomic_DNA"/>
</dbReference>
<comment type="caution">
    <text evidence="1">The sequence shown here is derived from an EMBL/GenBank/DDBJ whole genome shotgun (WGS) entry which is preliminary data.</text>
</comment>
<accession>A0ABQ7FT60</accession>
<organism evidence="1 2">
    <name type="scientific">Dunaliella salina</name>
    <name type="common">Green alga</name>
    <name type="synonym">Protococcus salinus</name>
    <dbReference type="NCBI Taxonomy" id="3046"/>
    <lineage>
        <taxon>Eukaryota</taxon>
        <taxon>Viridiplantae</taxon>
        <taxon>Chlorophyta</taxon>
        <taxon>core chlorophytes</taxon>
        <taxon>Chlorophyceae</taxon>
        <taxon>CS clade</taxon>
        <taxon>Chlamydomonadales</taxon>
        <taxon>Dunaliellaceae</taxon>
        <taxon>Dunaliella</taxon>
    </lineage>
</organism>
<evidence type="ECO:0000313" key="1">
    <source>
        <dbReference type="EMBL" id="KAF5825667.1"/>
    </source>
</evidence>
<name>A0ABQ7FT60_DUNSA</name>
<evidence type="ECO:0008006" key="3">
    <source>
        <dbReference type="Google" id="ProtNLM"/>
    </source>
</evidence>